<dbReference type="EMBL" id="JAKZGP010000067">
    <property type="protein sequence ID" value="MCH7411263.1"/>
    <property type="molecule type" value="Genomic_DNA"/>
</dbReference>
<gene>
    <name evidence="1" type="ORF">MM239_17845</name>
</gene>
<reference evidence="1" key="1">
    <citation type="submission" date="2022-03" db="EMBL/GenBank/DDBJ databases">
        <title>De novo assembled genomes of Belliella spp. (Cyclobacteriaceae) strains.</title>
        <authorList>
            <person name="Szabo A."/>
            <person name="Korponai K."/>
            <person name="Felfoldi T."/>
        </authorList>
    </citation>
    <scope>NUCLEOTIDE SEQUENCE</scope>
    <source>
        <strain evidence="1">DSM 111904</strain>
    </source>
</reference>
<sequence length="90" mass="10030">MYKSAEIQIKRQIISSIFPEKLVFDGTGYRTSRVNEVVSLIHTVNQLIEGSEKRTNRNFSSLSCVVAGGGIMSNFFDDLEAVVDAKFLLV</sequence>
<accession>A0ABS9V5M7</accession>
<keyword evidence="2" id="KW-1185">Reference proteome</keyword>
<evidence type="ECO:0000313" key="1">
    <source>
        <dbReference type="EMBL" id="MCH7411263.1"/>
    </source>
</evidence>
<dbReference type="RefSeq" id="WP_241349613.1">
    <property type="nucleotide sequence ID" value="NZ_JAKZGP010000067.1"/>
</dbReference>
<evidence type="ECO:0000313" key="2">
    <source>
        <dbReference type="Proteomes" id="UP001165489"/>
    </source>
</evidence>
<name>A0ABS9V5M7_9BACT</name>
<protein>
    <submittedName>
        <fullName evidence="1">Uncharacterized protein</fullName>
    </submittedName>
</protein>
<proteinExistence type="predicted"/>
<organism evidence="1 2">
    <name type="scientific">Belliella filtrata</name>
    <dbReference type="NCBI Taxonomy" id="2923435"/>
    <lineage>
        <taxon>Bacteria</taxon>
        <taxon>Pseudomonadati</taxon>
        <taxon>Bacteroidota</taxon>
        <taxon>Cytophagia</taxon>
        <taxon>Cytophagales</taxon>
        <taxon>Cyclobacteriaceae</taxon>
        <taxon>Belliella</taxon>
    </lineage>
</organism>
<dbReference type="Proteomes" id="UP001165489">
    <property type="component" value="Unassembled WGS sequence"/>
</dbReference>
<comment type="caution">
    <text evidence="1">The sequence shown here is derived from an EMBL/GenBank/DDBJ whole genome shotgun (WGS) entry which is preliminary data.</text>
</comment>